<evidence type="ECO:0000256" key="1">
    <source>
        <dbReference type="SAM" id="MobiDB-lite"/>
    </source>
</evidence>
<evidence type="ECO:0008006" key="4">
    <source>
        <dbReference type="Google" id="ProtNLM"/>
    </source>
</evidence>
<name>A0A0D2ZR47_BRAOL</name>
<keyword evidence="3" id="KW-1185">Reference proteome</keyword>
<dbReference type="EnsemblPlants" id="Bo00792s010.1">
    <property type="protein sequence ID" value="Bo00792s010.1"/>
    <property type="gene ID" value="Bo00792s010"/>
</dbReference>
<dbReference type="InterPro" id="IPR006912">
    <property type="entry name" value="Harbinger_derived_prot"/>
</dbReference>
<dbReference type="PANTHER" id="PTHR47150:SF5">
    <property type="entry name" value="OS07G0546750 PROTEIN"/>
    <property type="match status" value="1"/>
</dbReference>
<accession>A0A0D2ZR47</accession>
<dbReference type="HOGENOM" id="CLU_012390_5_1_1"/>
<evidence type="ECO:0000313" key="3">
    <source>
        <dbReference type="Proteomes" id="UP000032141"/>
    </source>
</evidence>
<organism evidence="2 3">
    <name type="scientific">Brassica oleracea var. oleracea</name>
    <dbReference type="NCBI Taxonomy" id="109376"/>
    <lineage>
        <taxon>Eukaryota</taxon>
        <taxon>Viridiplantae</taxon>
        <taxon>Streptophyta</taxon>
        <taxon>Embryophyta</taxon>
        <taxon>Tracheophyta</taxon>
        <taxon>Spermatophyta</taxon>
        <taxon>Magnoliopsida</taxon>
        <taxon>eudicotyledons</taxon>
        <taxon>Gunneridae</taxon>
        <taxon>Pentapetalae</taxon>
        <taxon>rosids</taxon>
        <taxon>malvids</taxon>
        <taxon>Brassicales</taxon>
        <taxon>Brassicaceae</taxon>
        <taxon>Brassiceae</taxon>
        <taxon>Brassica</taxon>
    </lineage>
</organism>
<dbReference type="AlphaFoldDB" id="A0A0D2ZR47"/>
<reference evidence="2" key="2">
    <citation type="submission" date="2015-06" db="UniProtKB">
        <authorList>
            <consortium name="EnsemblPlants"/>
        </authorList>
    </citation>
    <scope>IDENTIFICATION</scope>
</reference>
<protein>
    <recommendedName>
        <fullName evidence="4">Myb-like domain-containing protein</fullName>
    </recommendedName>
</protein>
<feature type="region of interest" description="Disordered" evidence="1">
    <location>
        <begin position="95"/>
        <end position="128"/>
    </location>
</feature>
<dbReference type="Proteomes" id="UP000032141">
    <property type="component" value="Unassembled WGS sequence"/>
</dbReference>
<proteinExistence type="predicted"/>
<dbReference type="Pfam" id="PF04827">
    <property type="entry name" value="Plant_tran"/>
    <property type="match status" value="1"/>
</dbReference>
<dbReference type="PANTHER" id="PTHR47150">
    <property type="entry name" value="OS12G0169200 PROTEIN"/>
    <property type="match status" value="1"/>
</dbReference>
<dbReference type="Gramene" id="Bo00792s010.1">
    <property type="protein sequence ID" value="Bo00792s010.1"/>
    <property type="gene ID" value="Bo00792s010"/>
</dbReference>
<sequence length="284" mass="32744">MTFCSSVPGSGAFWKRIAAYFGASQKAEGSKPRESTHCKQRWQKINDVACKLCGSYEAATREKTNRQNETDVLKKVHEIFCNNNKKKFNLEHRKLDDDAQSSASHLSESKTSEADEGNTRPPRVKASKARRERLYFGTETCVCLWCRFDTPTYPENLFRRRFRMNKRLFMHIVDRLSNEVHFFRQKKDGLGRLGLSILQKCTVAIRVLVYGSALDAVDEYLRLGANTARLCVENFGEAIIDLFGDEYLRRPTPDDLQRLLYIGEIHGFPGMIGSINCMHWEWKN</sequence>
<reference evidence="2" key="1">
    <citation type="journal article" date="2014" name="Genome Biol.">
        <title>Transcriptome and methylome profiling reveals relics of genome dominance in the mesopolyploid Brassica oleracea.</title>
        <authorList>
            <person name="Parkin I.A."/>
            <person name="Koh C."/>
            <person name="Tang H."/>
            <person name="Robinson S.J."/>
            <person name="Kagale S."/>
            <person name="Clarke W.E."/>
            <person name="Town C.D."/>
            <person name="Nixon J."/>
            <person name="Krishnakumar V."/>
            <person name="Bidwell S.L."/>
            <person name="Denoeud F."/>
            <person name="Belcram H."/>
            <person name="Links M.G."/>
            <person name="Just J."/>
            <person name="Clarke C."/>
            <person name="Bender T."/>
            <person name="Huebert T."/>
            <person name="Mason A.S."/>
            <person name="Pires J.C."/>
            <person name="Barker G."/>
            <person name="Moore J."/>
            <person name="Walley P.G."/>
            <person name="Manoli S."/>
            <person name="Batley J."/>
            <person name="Edwards D."/>
            <person name="Nelson M.N."/>
            <person name="Wang X."/>
            <person name="Paterson A.H."/>
            <person name="King G."/>
            <person name="Bancroft I."/>
            <person name="Chalhoub B."/>
            <person name="Sharpe A.G."/>
        </authorList>
    </citation>
    <scope>NUCLEOTIDE SEQUENCE [LARGE SCALE GENOMIC DNA]</scope>
    <source>
        <strain evidence="2">cv. TO1000</strain>
    </source>
</reference>
<evidence type="ECO:0000313" key="2">
    <source>
        <dbReference type="EnsemblPlants" id="Bo00792s010.1"/>
    </source>
</evidence>